<evidence type="ECO:0000313" key="2">
    <source>
        <dbReference type="Proteomes" id="UP001500713"/>
    </source>
</evidence>
<evidence type="ECO:0000313" key="1">
    <source>
        <dbReference type="EMBL" id="GAA0476715.1"/>
    </source>
</evidence>
<organism evidence="1 2">
    <name type="scientific">Parasphingorhabdus litoris</name>
    <dbReference type="NCBI Taxonomy" id="394733"/>
    <lineage>
        <taxon>Bacteria</taxon>
        <taxon>Pseudomonadati</taxon>
        <taxon>Pseudomonadota</taxon>
        <taxon>Alphaproteobacteria</taxon>
        <taxon>Sphingomonadales</taxon>
        <taxon>Sphingomonadaceae</taxon>
        <taxon>Parasphingorhabdus</taxon>
    </lineage>
</organism>
<name>A0ABN1AHL6_9SPHN</name>
<proteinExistence type="predicted"/>
<keyword evidence="2" id="KW-1185">Reference proteome</keyword>
<protein>
    <submittedName>
        <fullName evidence="1">Uncharacterized protein</fullName>
    </submittedName>
</protein>
<dbReference type="EMBL" id="BAAAEM010000002">
    <property type="protein sequence ID" value="GAA0476715.1"/>
    <property type="molecule type" value="Genomic_DNA"/>
</dbReference>
<sequence length="114" mass="13002">MEVDTSQVRAAYELILAKWPDVIEPGEKSFHIDGGCNMRKLNEIHNQIENWASESEFAPELDEIIGSLEWSVYQTVHSALKNLSILRKSDIDFEAVLSRFDGHPNYKVNPDAKN</sequence>
<accession>A0ABN1AHL6</accession>
<comment type="caution">
    <text evidence="1">The sequence shown here is derived from an EMBL/GenBank/DDBJ whole genome shotgun (WGS) entry which is preliminary data.</text>
</comment>
<dbReference type="Proteomes" id="UP001500713">
    <property type="component" value="Unassembled WGS sequence"/>
</dbReference>
<gene>
    <name evidence="1" type="ORF">GCM10009096_18160</name>
</gene>
<reference evidence="1 2" key="1">
    <citation type="journal article" date="2019" name="Int. J. Syst. Evol. Microbiol.">
        <title>The Global Catalogue of Microorganisms (GCM) 10K type strain sequencing project: providing services to taxonomists for standard genome sequencing and annotation.</title>
        <authorList>
            <consortium name="The Broad Institute Genomics Platform"/>
            <consortium name="The Broad Institute Genome Sequencing Center for Infectious Disease"/>
            <person name="Wu L."/>
            <person name="Ma J."/>
        </authorList>
    </citation>
    <scope>NUCLEOTIDE SEQUENCE [LARGE SCALE GENOMIC DNA]</scope>
    <source>
        <strain evidence="1 2">JCM 14162</strain>
    </source>
</reference>